<reference evidence="2" key="1">
    <citation type="submission" date="2021-04" db="EMBL/GenBank/DDBJ databases">
        <title>Genomics, taxonomy and metabolism of representatives of sulfur bacteria of the genus Thiothrix: Thiothrix fructosivorans QT, Thiothrix unzii A1T and three new species, Thiothrix subterranea sp. nov., Thiothrix litoralis sp. nov. and 'Candidatus Thiothrix anitrata' sp. nov.</title>
        <authorList>
            <person name="Ravin N.V."/>
            <person name="Smolyakov D."/>
            <person name="Rudenko T.S."/>
            <person name="Mardanov A.V."/>
            <person name="Beletsky A.V."/>
            <person name="Markov N.D."/>
            <person name="Fomenkov A.I."/>
            <person name="Roberts R.J."/>
            <person name="Karnachuk O.V."/>
            <person name="Novikov A."/>
            <person name="Grabovich M.Y."/>
        </authorList>
    </citation>
    <scope>NUCLEOTIDE SEQUENCE</scope>
    <source>
        <strain evidence="2">A1</strain>
    </source>
</reference>
<dbReference type="Pfam" id="PF11679">
    <property type="entry name" value="DUF3275"/>
    <property type="match status" value="1"/>
</dbReference>
<feature type="compositionally biased region" description="Low complexity" evidence="1">
    <location>
        <begin position="134"/>
        <end position="143"/>
    </location>
</feature>
<organism evidence="2 3">
    <name type="scientific">Thiothrix unzii</name>
    <dbReference type="NCBI Taxonomy" id="111769"/>
    <lineage>
        <taxon>Bacteria</taxon>
        <taxon>Pseudomonadati</taxon>
        <taxon>Pseudomonadota</taxon>
        <taxon>Gammaproteobacteria</taxon>
        <taxon>Thiotrichales</taxon>
        <taxon>Thiotrichaceae</taxon>
        <taxon>Thiothrix</taxon>
    </lineage>
</organism>
<evidence type="ECO:0000313" key="2">
    <source>
        <dbReference type="EMBL" id="QTR54632.1"/>
    </source>
</evidence>
<dbReference type="Proteomes" id="UP000672009">
    <property type="component" value="Chromosome"/>
</dbReference>
<evidence type="ECO:0000313" key="3">
    <source>
        <dbReference type="Proteomes" id="UP000672009"/>
    </source>
</evidence>
<proteinExistence type="predicted"/>
<feature type="compositionally biased region" description="Acidic residues" evidence="1">
    <location>
        <begin position="144"/>
        <end position="158"/>
    </location>
</feature>
<accession>A0A975FB90</accession>
<dbReference type="InterPro" id="IPR021693">
    <property type="entry name" value="DUF3275"/>
</dbReference>
<keyword evidence="3" id="KW-1185">Reference proteome</keyword>
<feature type="region of interest" description="Disordered" evidence="1">
    <location>
        <begin position="134"/>
        <end position="160"/>
    </location>
</feature>
<dbReference type="KEGG" id="tun:J9260_05960"/>
<protein>
    <submittedName>
        <fullName evidence="2">DUF3275 family protein</fullName>
    </submittedName>
</protein>
<evidence type="ECO:0000256" key="1">
    <source>
        <dbReference type="SAM" id="MobiDB-lite"/>
    </source>
</evidence>
<dbReference type="AlphaFoldDB" id="A0A975FB90"/>
<dbReference type="EMBL" id="CP072793">
    <property type="protein sequence ID" value="QTR54632.1"/>
    <property type="molecule type" value="Genomic_DNA"/>
</dbReference>
<gene>
    <name evidence="2" type="ORF">J9260_05960</name>
</gene>
<dbReference type="RefSeq" id="WP_210220108.1">
    <property type="nucleotide sequence ID" value="NZ_CP072793.1"/>
</dbReference>
<name>A0A975FB90_9GAMM</name>
<sequence length="229" mass="24778">MQPFTANTATSTVIVTGTLMIRDIPKRAGGSFKVGKLSTHIGQFEVKNPELDQYEAGTYSGNFCIDKIYPSHYVAGGKIVIEMRAVLSCFVLAGFDEDTGEVENSIEVDPIDEETSTVTVTPVTTVVEAAEDVAPASGDAAPVADDDASASDNDAADTDDTKAVMSVEEERVFREQQMDKDTFGEFYPLGAEVKLDVTVGRTKLRAQCDRLKSLGYKFVAARQVWVKAD</sequence>